<feature type="chain" id="PRO_5008404058" evidence="2">
    <location>
        <begin position="22"/>
        <end position="704"/>
    </location>
</feature>
<proteinExistence type="predicted"/>
<name>A0A1B0AQJ1_9MUSC</name>
<organism evidence="3 4">
    <name type="scientific">Glossina palpalis gambiensis</name>
    <dbReference type="NCBI Taxonomy" id="67801"/>
    <lineage>
        <taxon>Eukaryota</taxon>
        <taxon>Metazoa</taxon>
        <taxon>Ecdysozoa</taxon>
        <taxon>Arthropoda</taxon>
        <taxon>Hexapoda</taxon>
        <taxon>Insecta</taxon>
        <taxon>Pterygota</taxon>
        <taxon>Neoptera</taxon>
        <taxon>Endopterygota</taxon>
        <taxon>Diptera</taxon>
        <taxon>Brachycera</taxon>
        <taxon>Muscomorpha</taxon>
        <taxon>Hippoboscoidea</taxon>
        <taxon>Glossinidae</taxon>
        <taxon>Glossina</taxon>
    </lineage>
</organism>
<dbReference type="VEuPathDB" id="VectorBase:GPPI004928"/>
<accession>A0A1B0AQJ1</accession>
<keyword evidence="2" id="KW-0732">Signal</keyword>
<protein>
    <submittedName>
        <fullName evidence="3">Uncharacterized protein</fullName>
    </submittedName>
</protein>
<feature type="region of interest" description="Disordered" evidence="1">
    <location>
        <begin position="96"/>
        <end position="116"/>
    </location>
</feature>
<reference evidence="4" key="1">
    <citation type="submission" date="2015-01" db="EMBL/GenBank/DDBJ databases">
        <authorList>
            <person name="Aksoy S."/>
            <person name="Warren W."/>
            <person name="Wilson R.K."/>
        </authorList>
    </citation>
    <scope>NUCLEOTIDE SEQUENCE [LARGE SCALE GENOMIC DNA]</scope>
    <source>
        <strain evidence="4">IAEA</strain>
    </source>
</reference>
<evidence type="ECO:0000256" key="2">
    <source>
        <dbReference type="SAM" id="SignalP"/>
    </source>
</evidence>
<dbReference type="AlphaFoldDB" id="A0A1B0AQJ1"/>
<sequence length="704" mass="85530">MMSSLWRQLATAVIFLLLVSGEELNLNCERDHCDYERHATTITLRQSSSEALLYKDFSGRHIYNDGRLQIPHERNEETHLNTLTNNRRTEREVRRSRENLERHSNHRGYAENERENYRQEFERNPVVIQRQDFPSSNNRLGEERRSLSERMRNEFQRIDRIANRDDRTNRQRERIVFNDDRRQEQHYRERETNENRLRFSRFENLNDNREILRQARYNRFDERSETTQRREQEERRVAESEIVRKIDNSDNSERTLDHHLARRIEREIMMKQTEQFINREEPARVQQRQIEESRTVTRLEARRNYDEIKVEKSRLETRNDLRLAINPDKQHRDIGQEIGREIRQNRDQRREIRFENANSEKYFEFRQRYDNRRISKQSTNEERDNRVVSTNAHYRTDMHFNAERNNREQFENNFNHYDRLNQYSRLQIRDISRNREHVSREHNDIYEKHLQDHRQRNVEINFKERDTLMSRENNRENSNLQRTVVNRNNIAERTERARNDDSPRAYEINRDNRNLQRILINENKPEERVDGTRQFDRDNDRTLNENRSQYSINRYTYSRREIRENLNYFRADDMRQPSPNQRIDRGQRGLFRDAYEIAREEMRFTNERNISKGFIVKPDIMLKKISMALAQGALICLIIVKTLKSKQEIKVLSTWAVVEMPSHLTMITRRPAPTANVSRVPATGTTKLAKSSPSIFASYTLSSL</sequence>
<reference evidence="3" key="2">
    <citation type="submission" date="2020-05" db="UniProtKB">
        <authorList>
            <consortium name="EnsemblMetazoa"/>
        </authorList>
    </citation>
    <scope>IDENTIFICATION</scope>
    <source>
        <strain evidence="3">IAEA</strain>
    </source>
</reference>
<feature type="signal peptide" evidence="2">
    <location>
        <begin position="1"/>
        <end position="21"/>
    </location>
</feature>
<dbReference type="Proteomes" id="UP000092460">
    <property type="component" value="Unassembled WGS sequence"/>
</dbReference>
<keyword evidence="4" id="KW-1185">Reference proteome</keyword>
<dbReference type="EMBL" id="JXJN01001901">
    <property type="status" value="NOT_ANNOTATED_CDS"/>
    <property type="molecule type" value="Genomic_DNA"/>
</dbReference>
<evidence type="ECO:0000313" key="4">
    <source>
        <dbReference type="Proteomes" id="UP000092460"/>
    </source>
</evidence>
<dbReference type="EnsemblMetazoa" id="GPPI004928-RA">
    <property type="protein sequence ID" value="GPPI004928-PA"/>
    <property type="gene ID" value="GPPI004928"/>
</dbReference>
<evidence type="ECO:0000256" key="1">
    <source>
        <dbReference type="SAM" id="MobiDB-lite"/>
    </source>
</evidence>
<evidence type="ECO:0000313" key="3">
    <source>
        <dbReference type="EnsemblMetazoa" id="GPPI004928-PA"/>
    </source>
</evidence>